<proteinExistence type="predicted"/>
<organism evidence="11 12">
    <name type="scientific">Corynebacterium epidermidicanis</name>
    <dbReference type="NCBI Taxonomy" id="1050174"/>
    <lineage>
        <taxon>Bacteria</taxon>
        <taxon>Bacillati</taxon>
        <taxon>Actinomycetota</taxon>
        <taxon>Actinomycetes</taxon>
        <taxon>Mycobacteriales</taxon>
        <taxon>Corynebacteriaceae</taxon>
        <taxon>Corynebacterium</taxon>
    </lineage>
</organism>
<dbReference type="InterPro" id="IPR008333">
    <property type="entry name" value="Cbr1-like_FAD-bd_dom"/>
</dbReference>
<evidence type="ECO:0000313" key="11">
    <source>
        <dbReference type="EMBL" id="AKK02541.1"/>
    </source>
</evidence>
<dbReference type="OrthoDB" id="9796486at2"/>
<dbReference type="KEGG" id="cei:CEPID_03305"/>
<name>A0A0G3GMT7_9CORY</name>
<dbReference type="GO" id="GO:0016491">
    <property type="term" value="F:oxidoreductase activity"/>
    <property type="evidence" value="ECO:0007669"/>
    <property type="project" value="UniProtKB-KW"/>
</dbReference>
<evidence type="ECO:0000259" key="9">
    <source>
        <dbReference type="PROSITE" id="PS51085"/>
    </source>
</evidence>
<evidence type="ECO:0000256" key="6">
    <source>
        <dbReference type="ARBA" id="ARBA00023002"/>
    </source>
</evidence>
<dbReference type="Pfam" id="PF00111">
    <property type="entry name" value="Fer2"/>
    <property type="match status" value="1"/>
</dbReference>
<keyword evidence="5" id="KW-0274">FAD</keyword>
<dbReference type="CDD" id="cd06216">
    <property type="entry name" value="FNR_iron_sulfur_binding_2"/>
    <property type="match status" value="1"/>
</dbReference>
<protein>
    <submittedName>
        <fullName evidence="11">Flavodoxin reductase family protein</fullName>
    </submittedName>
</protein>
<reference evidence="11 12" key="1">
    <citation type="submission" date="2015-05" db="EMBL/GenBank/DDBJ databases">
        <title>Complete genome sequence of Corynebacterium epidermidicanis DSM 45586, isolated from the skin of a dog suffering from pruritus.</title>
        <authorList>
            <person name="Ruckert C."/>
            <person name="Albersmeier A."/>
            <person name="Winkler A."/>
            <person name="Tauch A."/>
        </authorList>
    </citation>
    <scope>NUCLEOTIDE SEQUENCE [LARGE SCALE GENOMIC DNA]</scope>
    <source>
        <strain evidence="11 12">DSM 45586</strain>
    </source>
</reference>
<dbReference type="STRING" id="1050174.CEPID_03305"/>
<dbReference type="PATRIC" id="fig|1050174.4.peg.672"/>
<dbReference type="InterPro" id="IPR012675">
    <property type="entry name" value="Beta-grasp_dom_sf"/>
</dbReference>
<dbReference type="GO" id="GO:0046872">
    <property type="term" value="F:metal ion binding"/>
    <property type="evidence" value="ECO:0007669"/>
    <property type="project" value="UniProtKB-KW"/>
</dbReference>
<keyword evidence="6" id="KW-0560">Oxidoreductase</keyword>
<dbReference type="SUPFAM" id="SSF52343">
    <property type="entry name" value="Ferredoxin reductase-like, C-terminal NADP-linked domain"/>
    <property type="match status" value="1"/>
</dbReference>
<evidence type="ECO:0000256" key="7">
    <source>
        <dbReference type="ARBA" id="ARBA00023004"/>
    </source>
</evidence>
<dbReference type="PRINTS" id="PR00410">
    <property type="entry name" value="PHEHYDRXLASE"/>
</dbReference>
<gene>
    <name evidence="11" type="ORF">CEPID_03305</name>
</gene>
<dbReference type="InterPro" id="IPR017927">
    <property type="entry name" value="FAD-bd_FR_type"/>
</dbReference>
<dbReference type="InterPro" id="IPR001433">
    <property type="entry name" value="OxRdtase_FAD/NAD-bd"/>
</dbReference>
<dbReference type="PROSITE" id="PS51384">
    <property type="entry name" value="FAD_FR"/>
    <property type="match status" value="1"/>
</dbReference>
<keyword evidence="12" id="KW-1185">Reference proteome</keyword>
<keyword evidence="8" id="KW-0411">Iron-sulfur</keyword>
<dbReference type="InterPro" id="IPR039261">
    <property type="entry name" value="FNR_nucleotide-bd"/>
</dbReference>
<dbReference type="Proteomes" id="UP000035368">
    <property type="component" value="Chromosome"/>
</dbReference>
<keyword evidence="2" id="KW-0285">Flavoprotein</keyword>
<keyword evidence="7" id="KW-0408">Iron</keyword>
<evidence type="ECO:0000256" key="4">
    <source>
        <dbReference type="ARBA" id="ARBA00022723"/>
    </source>
</evidence>
<dbReference type="EMBL" id="CP011541">
    <property type="protein sequence ID" value="AKK02541.1"/>
    <property type="molecule type" value="Genomic_DNA"/>
</dbReference>
<accession>A0A0G3GMT7</accession>
<dbReference type="GO" id="GO:0051537">
    <property type="term" value="F:2 iron, 2 sulfur cluster binding"/>
    <property type="evidence" value="ECO:0007669"/>
    <property type="project" value="UniProtKB-KW"/>
</dbReference>
<dbReference type="InterPro" id="IPR001041">
    <property type="entry name" value="2Fe-2S_ferredoxin-type"/>
</dbReference>
<comment type="cofactor">
    <cofactor evidence="1">
        <name>FAD</name>
        <dbReference type="ChEBI" id="CHEBI:57692"/>
    </cofactor>
</comment>
<evidence type="ECO:0000256" key="3">
    <source>
        <dbReference type="ARBA" id="ARBA00022714"/>
    </source>
</evidence>
<dbReference type="PROSITE" id="PS51085">
    <property type="entry name" value="2FE2S_FER_2"/>
    <property type="match status" value="1"/>
</dbReference>
<dbReference type="AlphaFoldDB" id="A0A0G3GMT7"/>
<evidence type="ECO:0000259" key="10">
    <source>
        <dbReference type="PROSITE" id="PS51384"/>
    </source>
</evidence>
<dbReference type="PANTHER" id="PTHR47354">
    <property type="entry name" value="NADH OXIDOREDUCTASE HCR"/>
    <property type="match status" value="1"/>
</dbReference>
<dbReference type="InterPro" id="IPR017938">
    <property type="entry name" value="Riboflavin_synthase-like_b-brl"/>
</dbReference>
<dbReference type="SUPFAM" id="SSF63380">
    <property type="entry name" value="Riboflavin synthase domain-like"/>
    <property type="match status" value="1"/>
</dbReference>
<feature type="domain" description="2Fe-2S ferredoxin-type" evidence="9">
    <location>
        <begin position="278"/>
        <end position="358"/>
    </location>
</feature>
<evidence type="ECO:0000313" key="12">
    <source>
        <dbReference type="Proteomes" id="UP000035368"/>
    </source>
</evidence>
<sequence length="358" mass="39180">MVVRTTSDSLKHVRRILKNWTTPLLPDDYSALINPLWSTRELRGVIRQITPAAEGSILIDIEPGWGVPVHFEAGQYIGIGVSVEGRYVWRSYSIVTAPTRRAKNFQICVRAVADGQLSNHLQDNARPGEAIRLAAPAGDFYLTDPIPHKLLFVTAGSGLTPVISMLRMLDDRRQLSDAVLIHSVRAKEELIFAEELDRLQEANPGLRVDIRVTSVDGRITIPQLEEMVPDFADRAPYACGPAQLLNELSAWWATGVDKPYALRTEHFTLDRASDARGGTVTFGNRGSVIADGATTILEAAESAGIRLPSGCRMGICQTCVQSLKEGHAHNLRTGETHEPGSRVRVCCTVANGDVTLDI</sequence>
<dbReference type="Pfam" id="PF00970">
    <property type="entry name" value="FAD_binding_6"/>
    <property type="match status" value="1"/>
</dbReference>
<dbReference type="InterPro" id="IPR050415">
    <property type="entry name" value="MRET"/>
</dbReference>
<feature type="domain" description="FAD-binding FR-type" evidence="10">
    <location>
        <begin position="35"/>
        <end position="143"/>
    </location>
</feature>
<evidence type="ECO:0000256" key="8">
    <source>
        <dbReference type="ARBA" id="ARBA00023014"/>
    </source>
</evidence>
<keyword evidence="4" id="KW-0479">Metal-binding</keyword>
<dbReference type="Gene3D" id="3.40.50.80">
    <property type="entry name" value="Nucleotide-binding domain of ferredoxin-NADP reductase (FNR) module"/>
    <property type="match status" value="1"/>
</dbReference>
<dbReference type="CDD" id="cd00207">
    <property type="entry name" value="fer2"/>
    <property type="match status" value="1"/>
</dbReference>
<dbReference type="Pfam" id="PF00175">
    <property type="entry name" value="NAD_binding_1"/>
    <property type="match status" value="1"/>
</dbReference>
<dbReference type="Gene3D" id="3.10.20.30">
    <property type="match status" value="1"/>
</dbReference>
<evidence type="ECO:0000256" key="2">
    <source>
        <dbReference type="ARBA" id="ARBA00022630"/>
    </source>
</evidence>
<evidence type="ECO:0000256" key="1">
    <source>
        <dbReference type="ARBA" id="ARBA00001974"/>
    </source>
</evidence>
<dbReference type="Gene3D" id="2.40.30.10">
    <property type="entry name" value="Translation factors"/>
    <property type="match status" value="1"/>
</dbReference>
<evidence type="ECO:0000256" key="5">
    <source>
        <dbReference type="ARBA" id="ARBA00022827"/>
    </source>
</evidence>
<dbReference type="InterPro" id="IPR036010">
    <property type="entry name" value="2Fe-2S_ferredoxin-like_sf"/>
</dbReference>
<dbReference type="SUPFAM" id="SSF54292">
    <property type="entry name" value="2Fe-2S ferredoxin-like"/>
    <property type="match status" value="1"/>
</dbReference>
<dbReference type="PANTHER" id="PTHR47354:SF6">
    <property type="entry name" value="NADH OXIDOREDUCTASE HCR"/>
    <property type="match status" value="1"/>
</dbReference>
<keyword evidence="3" id="KW-0001">2Fe-2S</keyword>